<name>A0A816TLJ6_9BILA</name>
<evidence type="ECO:0000256" key="8">
    <source>
        <dbReference type="PROSITE-ProRule" id="PRU00228"/>
    </source>
</evidence>
<dbReference type="PANTHER" id="PTHR12268">
    <property type="entry name" value="E3 UBIQUITIN-PROTEIN LIGASE KCMF1"/>
    <property type="match status" value="1"/>
</dbReference>
<evidence type="ECO:0000256" key="3">
    <source>
        <dbReference type="ARBA" id="ARBA00022723"/>
    </source>
</evidence>
<keyword evidence="4 8" id="KW-0863">Zinc-finger</keyword>
<proteinExistence type="predicted"/>
<dbReference type="SUPFAM" id="SSF57850">
    <property type="entry name" value="RING/U-box"/>
    <property type="match status" value="2"/>
</dbReference>
<dbReference type="PANTHER" id="PTHR12268:SF14">
    <property type="entry name" value="DYSTROPHIN-1"/>
    <property type="match status" value="1"/>
</dbReference>
<dbReference type="InterPro" id="IPR043145">
    <property type="entry name" value="Znf_ZZ_sf"/>
</dbReference>
<dbReference type="GO" id="GO:0008270">
    <property type="term" value="F:zinc ion binding"/>
    <property type="evidence" value="ECO:0007669"/>
    <property type="project" value="UniProtKB-KW"/>
</dbReference>
<evidence type="ECO:0000256" key="4">
    <source>
        <dbReference type="ARBA" id="ARBA00022771"/>
    </source>
</evidence>
<keyword evidence="2" id="KW-0963">Cytoplasm</keyword>
<dbReference type="Proteomes" id="UP000663824">
    <property type="component" value="Unassembled WGS sequence"/>
</dbReference>
<dbReference type="CDD" id="cd02249">
    <property type="entry name" value="ZZ"/>
    <property type="match status" value="1"/>
</dbReference>
<dbReference type="PROSITE" id="PS01357">
    <property type="entry name" value="ZF_ZZ_1"/>
    <property type="match status" value="1"/>
</dbReference>
<keyword evidence="5" id="KW-0862">Zinc</keyword>
<feature type="domain" description="ZZ-type" evidence="9">
    <location>
        <begin position="154"/>
        <end position="210"/>
    </location>
</feature>
<dbReference type="InterPro" id="IPR050774">
    <property type="entry name" value="KCMF1/Dystrophin"/>
</dbReference>
<evidence type="ECO:0000256" key="7">
    <source>
        <dbReference type="ARBA" id="ARBA00023212"/>
    </source>
</evidence>
<dbReference type="Pfam" id="PF00569">
    <property type="entry name" value="ZZ"/>
    <property type="match status" value="2"/>
</dbReference>
<dbReference type="InterPro" id="IPR000433">
    <property type="entry name" value="Znf_ZZ"/>
</dbReference>
<comment type="subcellular location">
    <subcellularLocation>
        <location evidence="1">Cytoplasm</location>
        <location evidence="1">Cytoskeleton</location>
    </subcellularLocation>
</comment>
<protein>
    <recommendedName>
        <fullName evidence="9">ZZ-type domain-containing protein</fullName>
    </recommendedName>
</protein>
<feature type="domain" description="ZZ-type" evidence="9">
    <location>
        <begin position="74"/>
        <end position="130"/>
    </location>
</feature>
<evidence type="ECO:0000256" key="2">
    <source>
        <dbReference type="ARBA" id="ARBA00022490"/>
    </source>
</evidence>
<dbReference type="AlphaFoldDB" id="A0A816TLJ6"/>
<accession>A0A816TLJ6</accession>
<evidence type="ECO:0000313" key="11">
    <source>
        <dbReference type="Proteomes" id="UP000663824"/>
    </source>
</evidence>
<evidence type="ECO:0000313" key="10">
    <source>
        <dbReference type="EMBL" id="CAF2098302.1"/>
    </source>
</evidence>
<dbReference type="EMBL" id="CAJNRE010011071">
    <property type="protein sequence ID" value="CAF2098302.1"/>
    <property type="molecule type" value="Genomic_DNA"/>
</dbReference>
<evidence type="ECO:0000256" key="6">
    <source>
        <dbReference type="ARBA" id="ARBA00022837"/>
    </source>
</evidence>
<keyword evidence="7" id="KW-0206">Cytoskeleton</keyword>
<keyword evidence="3" id="KW-0479">Metal-binding</keyword>
<organism evidence="10 11">
    <name type="scientific">Rotaria magnacalcarata</name>
    <dbReference type="NCBI Taxonomy" id="392030"/>
    <lineage>
        <taxon>Eukaryota</taxon>
        <taxon>Metazoa</taxon>
        <taxon>Spiralia</taxon>
        <taxon>Gnathifera</taxon>
        <taxon>Rotifera</taxon>
        <taxon>Eurotatoria</taxon>
        <taxon>Bdelloidea</taxon>
        <taxon>Philodinida</taxon>
        <taxon>Philodinidae</taxon>
        <taxon>Rotaria</taxon>
    </lineage>
</organism>
<comment type="caution">
    <text evidence="10">The sequence shown here is derived from an EMBL/GenBank/DDBJ whole genome shotgun (WGS) entry which is preliminary data.</text>
</comment>
<sequence length="247" mass="27714">MSFPAGLQVDLQMEGSARELLSSIVCILKEKCRKSAVLSRVDHVDEDEEGRRKRFLAAFQRIMDLATPESDEYVHNVQCRGCNVSPVRKDRYSCLQCSRYDLCGACFDRRYQSNQHTSGHLVAHFRLPNEICGHTMANTHVSLSEISMLFHNERHVNTCDGCRQHGFSGLRFKCDICADYDLCERCATHNVVSKGHTTKHPLVLASDKTIPAISMNDIKCGQLLGEGGFGTCLFLCCSTSRISILYV</sequence>
<evidence type="ECO:0000259" key="9">
    <source>
        <dbReference type="PROSITE" id="PS50135"/>
    </source>
</evidence>
<evidence type="ECO:0000256" key="5">
    <source>
        <dbReference type="ARBA" id="ARBA00022833"/>
    </source>
</evidence>
<keyword evidence="6" id="KW-0106">Calcium</keyword>
<gene>
    <name evidence="10" type="ORF">MBJ925_LOCUS21793</name>
</gene>
<dbReference type="SMART" id="SM00291">
    <property type="entry name" value="ZnF_ZZ"/>
    <property type="match status" value="2"/>
</dbReference>
<dbReference type="GO" id="GO:0005886">
    <property type="term" value="C:plasma membrane"/>
    <property type="evidence" value="ECO:0007669"/>
    <property type="project" value="TreeGrafter"/>
</dbReference>
<evidence type="ECO:0000256" key="1">
    <source>
        <dbReference type="ARBA" id="ARBA00004245"/>
    </source>
</evidence>
<dbReference type="Gene3D" id="3.30.60.90">
    <property type="match status" value="2"/>
</dbReference>
<dbReference type="PROSITE" id="PS50135">
    <property type="entry name" value="ZF_ZZ_2"/>
    <property type="match status" value="2"/>
</dbReference>
<reference evidence="10" key="1">
    <citation type="submission" date="2021-02" db="EMBL/GenBank/DDBJ databases">
        <authorList>
            <person name="Nowell W R."/>
        </authorList>
    </citation>
    <scope>NUCLEOTIDE SEQUENCE</scope>
</reference>